<sequence>MFFFPCRNEHFHENWRRFLGLDVGNRTFIRHILLPSSHDASGYFEWTGRVRDDYNNKLCGEKKETPITIV</sequence>
<protein>
    <submittedName>
        <fullName evidence="1">Uncharacterized protein</fullName>
    </submittedName>
</protein>
<accession>A0A6V7W4D0</accession>
<dbReference type="Proteomes" id="UP000580250">
    <property type="component" value="Unassembled WGS sequence"/>
</dbReference>
<comment type="caution">
    <text evidence="1">The sequence shown here is derived from an EMBL/GenBank/DDBJ whole genome shotgun (WGS) entry which is preliminary data.</text>
</comment>
<proteinExistence type="predicted"/>
<evidence type="ECO:0000313" key="2">
    <source>
        <dbReference type="Proteomes" id="UP000580250"/>
    </source>
</evidence>
<dbReference type="AlphaFoldDB" id="A0A6V7W4D0"/>
<evidence type="ECO:0000313" key="1">
    <source>
        <dbReference type="EMBL" id="CAD2181990.1"/>
    </source>
</evidence>
<organism evidence="1 2">
    <name type="scientific">Meloidogyne enterolobii</name>
    <name type="common">Root-knot nematode worm</name>
    <name type="synonym">Meloidogyne mayaguensis</name>
    <dbReference type="NCBI Taxonomy" id="390850"/>
    <lineage>
        <taxon>Eukaryota</taxon>
        <taxon>Metazoa</taxon>
        <taxon>Ecdysozoa</taxon>
        <taxon>Nematoda</taxon>
        <taxon>Chromadorea</taxon>
        <taxon>Rhabditida</taxon>
        <taxon>Tylenchina</taxon>
        <taxon>Tylenchomorpha</taxon>
        <taxon>Tylenchoidea</taxon>
        <taxon>Meloidogynidae</taxon>
        <taxon>Meloidogyninae</taxon>
        <taxon>Meloidogyne</taxon>
    </lineage>
</organism>
<name>A0A6V7W4D0_MELEN</name>
<gene>
    <name evidence="1" type="ORF">MENT_LOCUS34173</name>
</gene>
<dbReference type="EMBL" id="CAJEWN010000417">
    <property type="protein sequence ID" value="CAD2181990.1"/>
    <property type="molecule type" value="Genomic_DNA"/>
</dbReference>
<reference evidence="1 2" key="1">
    <citation type="submission" date="2020-08" db="EMBL/GenBank/DDBJ databases">
        <authorList>
            <person name="Koutsovoulos G."/>
            <person name="Danchin GJ E."/>
        </authorList>
    </citation>
    <scope>NUCLEOTIDE SEQUENCE [LARGE SCALE GENOMIC DNA]</scope>
</reference>
<dbReference type="OrthoDB" id="331948at2759"/>